<dbReference type="EMBL" id="MIHC01000030">
    <property type="protein sequence ID" value="ODR04571.1"/>
    <property type="molecule type" value="Genomic_DNA"/>
</dbReference>
<keyword evidence="6" id="KW-0472">Membrane</keyword>
<name>A0A1E3SQY9_9MYCO</name>
<reference evidence="10" key="1">
    <citation type="submission" date="2016-09" db="EMBL/GenBank/DDBJ databases">
        <authorList>
            <person name="Greninger A.L."/>
            <person name="Jerome K.R."/>
            <person name="Mcnair B."/>
            <person name="Wallis C."/>
            <person name="Fang F."/>
        </authorList>
    </citation>
    <scope>NUCLEOTIDE SEQUENCE [LARGE SCALE GENOMIC DNA]</scope>
    <source>
        <strain evidence="10">BC1_M4</strain>
    </source>
</reference>
<evidence type="ECO:0000313" key="10">
    <source>
        <dbReference type="Proteomes" id="UP000094224"/>
    </source>
</evidence>
<dbReference type="Proteomes" id="UP000094224">
    <property type="component" value="Unassembled WGS sequence"/>
</dbReference>
<keyword evidence="5" id="KW-1133">Transmembrane helix</keyword>
<dbReference type="STRING" id="243061.AWC25_02740"/>
<evidence type="ECO:0000313" key="9">
    <source>
        <dbReference type="EMBL" id="ODR04571.1"/>
    </source>
</evidence>
<keyword evidence="10" id="KW-1185">Reference proteome</keyword>
<gene>
    <name evidence="9" type="ORF">BHQ21_17090</name>
</gene>
<dbReference type="InterPro" id="IPR021368">
    <property type="entry name" value="T7SS_EccE"/>
</dbReference>
<feature type="domain" description="Type VII secretion system protein EccE" evidence="8">
    <location>
        <begin position="164"/>
        <end position="254"/>
    </location>
</feature>
<dbReference type="RefSeq" id="WP_069401476.1">
    <property type="nucleotide sequence ID" value="NZ_MIHC01000030.1"/>
</dbReference>
<evidence type="ECO:0000256" key="4">
    <source>
        <dbReference type="ARBA" id="ARBA00022692"/>
    </source>
</evidence>
<evidence type="ECO:0000256" key="5">
    <source>
        <dbReference type="ARBA" id="ARBA00022989"/>
    </source>
</evidence>
<evidence type="ECO:0000256" key="2">
    <source>
        <dbReference type="ARBA" id="ARBA00007759"/>
    </source>
</evidence>
<evidence type="ECO:0000256" key="6">
    <source>
        <dbReference type="ARBA" id="ARBA00023136"/>
    </source>
</evidence>
<evidence type="ECO:0000259" key="8">
    <source>
        <dbReference type="Pfam" id="PF11203"/>
    </source>
</evidence>
<comment type="subcellular location">
    <subcellularLocation>
        <location evidence="1">Cell membrane</location>
    </subcellularLocation>
</comment>
<evidence type="ECO:0000256" key="1">
    <source>
        <dbReference type="ARBA" id="ARBA00004236"/>
    </source>
</evidence>
<comment type="caution">
    <text evidence="9">The sequence shown here is derived from an EMBL/GenBank/DDBJ whole genome shotgun (WGS) entry which is preliminary data.</text>
</comment>
<comment type="similarity">
    <text evidence="2">Belongs to the EccE family.</text>
</comment>
<dbReference type="NCBIfam" id="TIGR03923">
    <property type="entry name" value="T7SS_EccE"/>
    <property type="match status" value="1"/>
</dbReference>
<dbReference type="Pfam" id="PF11203">
    <property type="entry name" value="EccE"/>
    <property type="match status" value="1"/>
</dbReference>
<evidence type="ECO:0000256" key="3">
    <source>
        <dbReference type="ARBA" id="ARBA00022475"/>
    </source>
</evidence>
<evidence type="ECO:0000256" key="7">
    <source>
        <dbReference type="SAM" id="MobiDB-lite"/>
    </source>
</evidence>
<keyword evidence="4" id="KW-0812">Transmembrane</keyword>
<accession>A0A1E3SQY9</accession>
<dbReference type="InterPro" id="IPR050051">
    <property type="entry name" value="EccE_dom"/>
</dbReference>
<organism evidence="9 10">
    <name type="scientific">Mycobacterium sherrisii</name>
    <dbReference type="NCBI Taxonomy" id="243061"/>
    <lineage>
        <taxon>Bacteria</taxon>
        <taxon>Bacillati</taxon>
        <taxon>Actinomycetota</taxon>
        <taxon>Actinomycetes</taxon>
        <taxon>Mycobacteriales</taxon>
        <taxon>Mycobacteriaceae</taxon>
        <taxon>Mycobacterium</taxon>
        <taxon>Mycobacterium simiae complex</taxon>
    </lineage>
</organism>
<keyword evidence="3" id="KW-1003">Cell membrane</keyword>
<dbReference type="GO" id="GO:0005886">
    <property type="term" value="C:plasma membrane"/>
    <property type="evidence" value="ECO:0007669"/>
    <property type="project" value="UniProtKB-SubCell"/>
</dbReference>
<dbReference type="AlphaFoldDB" id="A0A1E3SQY9"/>
<sequence length="516" mass="55157">MRAGTKLAIIVAIFISVLAGWAIGGYPGAAAGLVIGIAVGVIRWRGQQLWSWLILWRRRRSPIWWTEPLTVANDRAGGGIRYQDGVAAAAVQLLGKAHAPTLFTGSTATFTDNAFDIAELVPLLHQSLGLTVGSLSIVTAGARRRSTGDYPRVYDTLIGTPPYAGQRETWLIVRISALDNVEALRGRTSVGTATLAAAQRISAAMRQRGIRAKVATATDIVEMERRLGRSALDVSNRRWRSVRSDGGWLTTYWYRPGDLSIETLAQAWSARVDGIAQNITLFGSKAGPVSATATVTVRTAQPPTASLSMRLRTLRGEQAQAVAANLCGPLPALRGIRRGPLRGPLVIPIGSSGVLLGKVAGGNRMLLPFDDAGEFSRVHIAAEDALAKRFVIRLAGAGERITVHTRNLQRWASVRMPDIAVTDQPKPASGTTVSVVDGSMSPAPRPNTLISVGTPGEPYRGTANVLITQTGPATVDVTAADHVHSVEVELFRAENRYVSSEPMALRTPELEAMDTP</sequence>
<proteinExistence type="inferred from homology"/>
<protein>
    <submittedName>
        <fullName evidence="9">Type VII secretion protein EccE</fullName>
    </submittedName>
</protein>
<feature type="region of interest" description="Disordered" evidence="7">
    <location>
        <begin position="422"/>
        <end position="444"/>
    </location>
</feature>